<dbReference type="Proteomes" id="UP000489600">
    <property type="component" value="Unassembled WGS sequence"/>
</dbReference>
<name>A0A565BZM9_9BRAS</name>
<evidence type="ECO:0000313" key="2">
    <source>
        <dbReference type="Proteomes" id="UP000489600"/>
    </source>
</evidence>
<dbReference type="AlphaFoldDB" id="A0A565BZM9"/>
<dbReference type="Pfam" id="PF15054">
    <property type="entry name" value="DUF4535"/>
    <property type="match status" value="1"/>
</dbReference>
<dbReference type="InterPro" id="IPR027854">
    <property type="entry name" value="STMP1"/>
</dbReference>
<comment type="caution">
    <text evidence="1">The sequence shown here is derived from an EMBL/GenBank/DDBJ whole genome shotgun (WGS) entry which is preliminary data.</text>
</comment>
<organism evidence="1 2">
    <name type="scientific">Arabis nemorensis</name>
    <dbReference type="NCBI Taxonomy" id="586526"/>
    <lineage>
        <taxon>Eukaryota</taxon>
        <taxon>Viridiplantae</taxon>
        <taxon>Streptophyta</taxon>
        <taxon>Embryophyta</taxon>
        <taxon>Tracheophyta</taxon>
        <taxon>Spermatophyta</taxon>
        <taxon>Magnoliopsida</taxon>
        <taxon>eudicotyledons</taxon>
        <taxon>Gunneridae</taxon>
        <taxon>Pentapetalae</taxon>
        <taxon>rosids</taxon>
        <taxon>malvids</taxon>
        <taxon>Brassicales</taxon>
        <taxon>Brassicaceae</taxon>
        <taxon>Arabideae</taxon>
        <taxon>Arabis</taxon>
    </lineage>
</organism>
<dbReference type="EMBL" id="CABITT030000006">
    <property type="protein sequence ID" value="VVB06777.1"/>
    <property type="molecule type" value="Genomic_DNA"/>
</dbReference>
<accession>A0A565BZM9</accession>
<keyword evidence="2" id="KW-1185">Reference proteome</keyword>
<evidence type="ECO:0000313" key="1">
    <source>
        <dbReference type="EMBL" id="VVB06777.1"/>
    </source>
</evidence>
<sequence length="61" mass="7143">MGFIRSYFSFIFGTFCGIYIAQSYNVPNVERMAQAGYSMAKQMEERYRKAKTKQPTQDIQD</sequence>
<proteinExistence type="predicted"/>
<dbReference type="PANTHER" id="PTHR33528">
    <property type="entry name" value="OS07G0239500 PROTEIN"/>
    <property type="match status" value="1"/>
</dbReference>
<protein>
    <submittedName>
        <fullName evidence="1">Uncharacterized protein</fullName>
    </submittedName>
</protein>
<dbReference type="PANTHER" id="PTHR33528:SF14">
    <property type="entry name" value="SOLUTE CARRIER FAMILY 35 MEMBER A4"/>
    <property type="match status" value="1"/>
</dbReference>
<dbReference type="OrthoDB" id="2012160at2759"/>
<reference evidence="1" key="1">
    <citation type="submission" date="2019-07" db="EMBL/GenBank/DDBJ databases">
        <authorList>
            <person name="Dittberner H."/>
        </authorList>
    </citation>
    <scope>NUCLEOTIDE SEQUENCE [LARGE SCALE GENOMIC DNA]</scope>
</reference>
<gene>
    <name evidence="1" type="ORF">ANE_LOCUS17221</name>
</gene>